<evidence type="ECO:0000256" key="1">
    <source>
        <dbReference type="SAM" id="Phobius"/>
    </source>
</evidence>
<evidence type="ECO:0000313" key="2">
    <source>
        <dbReference type="EMBL" id="KAH9501288.1"/>
    </source>
</evidence>
<protein>
    <submittedName>
        <fullName evidence="2">Uncharacterized protein</fullName>
    </submittedName>
</protein>
<accession>A0A922L369</accession>
<feature type="transmembrane region" description="Helical" evidence="1">
    <location>
        <begin position="21"/>
        <end position="45"/>
    </location>
</feature>
<sequence>MMMMMINFINQNLSSPFCPSTIDISVFIFHFILLNLNSFSFSYIFPYLEMWHTHTHTHTHNIPTSNTSQMFFFHGFIHYYSNLLIN</sequence>
<dbReference type="EMBL" id="ASGP02000006">
    <property type="protein sequence ID" value="KAH9501288.1"/>
    <property type="molecule type" value="Genomic_DNA"/>
</dbReference>
<reference evidence="2" key="1">
    <citation type="submission" date="2013-05" db="EMBL/GenBank/DDBJ databases">
        <authorList>
            <person name="Yim A.K.Y."/>
            <person name="Chan T.F."/>
            <person name="Ji K.M."/>
            <person name="Liu X.Y."/>
            <person name="Zhou J.W."/>
            <person name="Li R.Q."/>
            <person name="Yang K.Y."/>
            <person name="Li J."/>
            <person name="Li M."/>
            <person name="Law P.T.W."/>
            <person name="Wu Y.L."/>
            <person name="Cai Z.L."/>
            <person name="Qin H."/>
            <person name="Bao Y."/>
            <person name="Leung R.K.K."/>
            <person name="Ng P.K.S."/>
            <person name="Zou J."/>
            <person name="Zhong X.J."/>
            <person name="Ran P.X."/>
            <person name="Zhong N.S."/>
            <person name="Liu Z.G."/>
            <person name="Tsui S.K.W."/>
        </authorList>
    </citation>
    <scope>NUCLEOTIDE SEQUENCE</scope>
    <source>
        <strain evidence="2">Derf</strain>
        <tissue evidence="2">Whole organism</tissue>
    </source>
</reference>
<keyword evidence="3" id="KW-1185">Reference proteome</keyword>
<organism evidence="2 3">
    <name type="scientific">Dermatophagoides farinae</name>
    <name type="common">American house dust mite</name>
    <dbReference type="NCBI Taxonomy" id="6954"/>
    <lineage>
        <taxon>Eukaryota</taxon>
        <taxon>Metazoa</taxon>
        <taxon>Ecdysozoa</taxon>
        <taxon>Arthropoda</taxon>
        <taxon>Chelicerata</taxon>
        <taxon>Arachnida</taxon>
        <taxon>Acari</taxon>
        <taxon>Acariformes</taxon>
        <taxon>Sarcoptiformes</taxon>
        <taxon>Astigmata</taxon>
        <taxon>Psoroptidia</taxon>
        <taxon>Analgoidea</taxon>
        <taxon>Pyroglyphidae</taxon>
        <taxon>Dermatophagoidinae</taxon>
        <taxon>Dermatophagoides</taxon>
    </lineage>
</organism>
<evidence type="ECO:0000313" key="3">
    <source>
        <dbReference type="Proteomes" id="UP000790347"/>
    </source>
</evidence>
<keyword evidence="1" id="KW-0472">Membrane</keyword>
<reference evidence="2" key="2">
    <citation type="journal article" date="2022" name="Res Sq">
        <title>Comparative Genomics Reveals Insights into the Divergent Evolution of Astigmatic Mites and Household Pest Adaptations.</title>
        <authorList>
            <person name="Xiong Q."/>
            <person name="Wan A.T.-Y."/>
            <person name="Liu X.-Y."/>
            <person name="Fung C.S.-H."/>
            <person name="Xiao X."/>
            <person name="Malainual N."/>
            <person name="Hou J."/>
            <person name="Wang L."/>
            <person name="Wang M."/>
            <person name="Yang K."/>
            <person name="Cui Y."/>
            <person name="Leung E."/>
            <person name="Nong W."/>
            <person name="Shin S.-K."/>
            <person name="Au S."/>
            <person name="Jeong K.Y."/>
            <person name="Chew F.T."/>
            <person name="Hui J."/>
            <person name="Leung T.F."/>
            <person name="Tungtrongchitr A."/>
            <person name="Zhong N."/>
            <person name="Liu Z."/>
            <person name="Tsui S."/>
        </authorList>
    </citation>
    <scope>NUCLEOTIDE SEQUENCE</scope>
    <source>
        <strain evidence="2">Derf</strain>
        <tissue evidence="2">Whole organism</tissue>
    </source>
</reference>
<proteinExistence type="predicted"/>
<dbReference type="Proteomes" id="UP000790347">
    <property type="component" value="Unassembled WGS sequence"/>
</dbReference>
<dbReference type="AlphaFoldDB" id="A0A922L369"/>
<keyword evidence="1" id="KW-0812">Transmembrane</keyword>
<comment type="caution">
    <text evidence="2">The sequence shown here is derived from an EMBL/GenBank/DDBJ whole genome shotgun (WGS) entry which is preliminary data.</text>
</comment>
<gene>
    <name evidence="2" type="ORF">DERF_012146</name>
</gene>
<name>A0A922L369_DERFA</name>
<keyword evidence="1" id="KW-1133">Transmembrane helix</keyword>